<dbReference type="Pfam" id="PF05920">
    <property type="entry name" value="Homeobox_KN"/>
    <property type="match status" value="1"/>
</dbReference>
<feature type="domain" description="Homeobox" evidence="6">
    <location>
        <begin position="207"/>
        <end position="270"/>
    </location>
</feature>
<dbReference type="PANTHER" id="PTHR11850">
    <property type="entry name" value="HOMEOBOX PROTEIN TRANSCRIPTION FACTORS"/>
    <property type="match status" value="1"/>
</dbReference>
<evidence type="ECO:0000256" key="2">
    <source>
        <dbReference type="ARBA" id="ARBA00023155"/>
    </source>
</evidence>
<dbReference type="InterPro" id="IPR009057">
    <property type="entry name" value="Homeodomain-like_sf"/>
</dbReference>
<accession>M1VGF0</accession>
<evidence type="ECO:0000313" key="8">
    <source>
        <dbReference type="Proteomes" id="UP000007014"/>
    </source>
</evidence>
<evidence type="ECO:0000259" key="6">
    <source>
        <dbReference type="PROSITE" id="PS50071"/>
    </source>
</evidence>
<evidence type="ECO:0000313" key="7">
    <source>
        <dbReference type="EMBL" id="BAM79748.1"/>
    </source>
</evidence>
<dbReference type="Gramene" id="CMH049CT">
    <property type="protein sequence ID" value="CMH049CT"/>
    <property type="gene ID" value="CMH049C"/>
</dbReference>
<dbReference type="eggNOG" id="KOG0774">
    <property type="taxonomic scope" value="Eukaryota"/>
</dbReference>
<keyword evidence="3 4" id="KW-0539">Nucleus</keyword>
<dbReference type="EMBL" id="AP006490">
    <property type="protein sequence ID" value="BAM79748.1"/>
    <property type="molecule type" value="Genomic_DNA"/>
</dbReference>
<evidence type="ECO:0000256" key="3">
    <source>
        <dbReference type="ARBA" id="ARBA00023242"/>
    </source>
</evidence>
<reference evidence="7 8" key="1">
    <citation type="journal article" date="2004" name="Nature">
        <title>Genome sequence of the ultrasmall unicellular red alga Cyanidioschyzon merolae 10D.</title>
        <authorList>
            <person name="Matsuzaki M."/>
            <person name="Misumi O."/>
            <person name="Shin-i T."/>
            <person name="Maruyama S."/>
            <person name="Takahara M."/>
            <person name="Miyagishima S."/>
            <person name="Mori T."/>
            <person name="Nishida K."/>
            <person name="Yagisawa F."/>
            <person name="Nishida K."/>
            <person name="Yoshida Y."/>
            <person name="Nishimura Y."/>
            <person name="Nakao S."/>
            <person name="Kobayashi T."/>
            <person name="Momoyama Y."/>
            <person name="Higashiyama T."/>
            <person name="Minoda A."/>
            <person name="Sano M."/>
            <person name="Nomoto H."/>
            <person name="Oishi K."/>
            <person name="Hayashi H."/>
            <person name="Ohta F."/>
            <person name="Nishizaka S."/>
            <person name="Haga S."/>
            <person name="Miura S."/>
            <person name="Morishita T."/>
            <person name="Kabeya Y."/>
            <person name="Terasawa K."/>
            <person name="Suzuki Y."/>
            <person name="Ishii Y."/>
            <person name="Asakawa S."/>
            <person name="Takano H."/>
            <person name="Ohta N."/>
            <person name="Kuroiwa H."/>
            <person name="Tanaka K."/>
            <person name="Shimizu N."/>
            <person name="Sugano S."/>
            <person name="Sato N."/>
            <person name="Nozaki H."/>
            <person name="Ogasawara N."/>
            <person name="Kohara Y."/>
            <person name="Kuroiwa T."/>
        </authorList>
    </citation>
    <scope>NUCLEOTIDE SEQUENCE [LARGE SCALE GENOMIC DNA]</scope>
    <source>
        <strain evidence="7 8">10D</strain>
    </source>
</reference>
<dbReference type="GO" id="GO:0006355">
    <property type="term" value="P:regulation of DNA-templated transcription"/>
    <property type="evidence" value="ECO:0007669"/>
    <property type="project" value="InterPro"/>
</dbReference>
<dbReference type="InterPro" id="IPR001356">
    <property type="entry name" value="HD"/>
</dbReference>
<reference evidence="7 8" key="2">
    <citation type="journal article" date="2007" name="BMC Biol.">
        <title>A 100%-complete sequence reveals unusually simple genomic features in the hot-spring red alga Cyanidioschyzon merolae.</title>
        <authorList>
            <person name="Nozaki H."/>
            <person name="Takano H."/>
            <person name="Misumi O."/>
            <person name="Terasawa K."/>
            <person name="Matsuzaki M."/>
            <person name="Maruyama S."/>
            <person name="Nishida K."/>
            <person name="Yagisawa F."/>
            <person name="Yoshida Y."/>
            <person name="Fujiwara T."/>
            <person name="Takio S."/>
            <person name="Tamura K."/>
            <person name="Chung S.J."/>
            <person name="Nakamura S."/>
            <person name="Kuroiwa H."/>
            <person name="Tanaka K."/>
            <person name="Sato N."/>
            <person name="Kuroiwa T."/>
        </authorList>
    </citation>
    <scope>NUCLEOTIDE SEQUENCE [LARGE SCALE GENOMIC DNA]</scope>
    <source>
        <strain evidence="7 8">10D</strain>
    </source>
</reference>
<comment type="subcellular location">
    <subcellularLocation>
        <location evidence="4">Nucleus</location>
    </subcellularLocation>
</comment>
<feature type="DNA-binding region" description="Homeobox" evidence="4">
    <location>
        <begin position="209"/>
        <end position="271"/>
    </location>
</feature>
<keyword evidence="8" id="KW-1185">Reference proteome</keyword>
<dbReference type="Proteomes" id="UP000007014">
    <property type="component" value="Chromosome 8"/>
</dbReference>
<keyword evidence="2 4" id="KW-0371">Homeobox</keyword>
<dbReference type="HOGENOM" id="CLU_848251_0_0_1"/>
<dbReference type="GeneID" id="16993383"/>
<dbReference type="AlphaFoldDB" id="M1VGF0"/>
<evidence type="ECO:0000256" key="5">
    <source>
        <dbReference type="SAM" id="MobiDB-lite"/>
    </source>
</evidence>
<organism evidence="7 8">
    <name type="scientific">Cyanidioschyzon merolae (strain NIES-3377 / 10D)</name>
    <name type="common">Unicellular red alga</name>
    <dbReference type="NCBI Taxonomy" id="280699"/>
    <lineage>
        <taxon>Eukaryota</taxon>
        <taxon>Rhodophyta</taxon>
        <taxon>Bangiophyceae</taxon>
        <taxon>Cyanidiales</taxon>
        <taxon>Cyanidiaceae</taxon>
        <taxon>Cyanidioschyzon</taxon>
    </lineage>
</organism>
<dbReference type="Gene3D" id="1.10.10.60">
    <property type="entry name" value="Homeodomain-like"/>
    <property type="match status" value="1"/>
</dbReference>
<dbReference type="SMART" id="SM00389">
    <property type="entry name" value="HOX"/>
    <property type="match status" value="1"/>
</dbReference>
<dbReference type="PROSITE" id="PS50071">
    <property type="entry name" value="HOMEOBOX_2"/>
    <property type="match status" value="1"/>
</dbReference>
<sequence length="328" mass="36257">MYPPCTFKQTQTERNRINSGPETLAAAIQAEVSSMDSQGGAAEKPLLSPGSGNSCWGTRKSAGAMHTCLQSQFQRPVNVCAVGLLVPFHQLLALVRSHSFFGKLASGVQDVVVAPPADSSAEELQILTILDTLAAAVCYVRNLQAWVALQRFNTPADTLDLLLPDAEATGAGRRRPASPISAAHLDSSSQDSGNISINTKRDLRETSDTLQSRSCTYCPDRSILEDWFFKHFDHPYPSEREKCELAFRSGLTLRQVNDYFANKRVRCRRRAETLRRRAVPPSSPPGVMQKSWSVPLGRDVAVDFSRRGAVWRARVLPYAKHLLSRETF</sequence>
<dbReference type="SUPFAM" id="SSF46689">
    <property type="entry name" value="Homeodomain-like"/>
    <property type="match status" value="1"/>
</dbReference>
<dbReference type="STRING" id="280699.M1VGF0"/>
<keyword evidence="1 4" id="KW-0238">DNA-binding</keyword>
<feature type="region of interest" description="Disordered" evidence="5">
    <location>
        <begin position="170"/>
        <end position="203"/>
    </location>
</feature>
<dbReference type="KEGG" id="cme:CYME_CMH049C"/>
<dbReference type="CDD" id="cd00086">
    <property type="entry name" value="homeodomain"/>
    <property type="match status" value="1"/>
</dbReference>
<name>M1VGF0_CYAM1</name>
<dbReference type="OrthoDB" id="10056939at2759"/>
<proteinExistence type="predicted"/>
<dbReference type="GO" id="GO:0005634">
    <property type="term" value="C:nucleus"/>
    <property type="evidence" value="ECO:0007669"/>
    <property type="project" value="UniProtKB-SubCell"/>
</dbReference>
<dbReference type="GO" id="GO:0003677">
    <property type="term" value="F:DNA binding"/>
    <property type="evidence" value="ECO:0007669"/>
    <property type="project" value="UniProtKB-UniRule"/>
</dbReference>
<dbReference type="InterPro" id="IPR008422">
    <property type="entry name" value="KN_HD"/>
</dbReference>
<feature type="compositionally biased region" description="Polar residues" evidence="5">
    <location>
        <begin position="186"/>
        <end position="198"/>
    </location>
</feature>
<gene>
    <name evidence="7" type="ORF">CYME_CMH049C</name>
</gene>
<evidence type="ECO:0000256" key="4">
    <source>
        <dbReference type="PROSITE-ProRule" id="PRU00108"/>
    </source>
</evidence>
<dbReference type="InterPro" id="IPR050224">
    <property type="entry name" value="TALE_homeobox"/>
</dbReference>
<dbReference type="RefSeq" id="XP_005536034.1">
    <property type="nucleotide sequence ID" value="XM_005535977.1"/>
</dbReference>
<evidence type="ECO:0000256" key="1">
    <source>
        <dbReference type="ARBA" id="ARBA00023125"/>
    </source>
</evidence>
<protein>
    <recommendedName>
        <fullName evidence="6">Homeobox domain-containing protein</fullName>
    </recommendedName>
</protein>